<name>A0A6A4KVL5_9ERIC</name>
<keyword evidence="1" id="KW-0808">Transferase</keyword>
<dbReference type="OrthoDB" id="1862401at2759"/>
<dbReference type="InterPro" id="IPR051283">
    <property type="entry name" value="Sec_Metabolite_Acyltrans"/>
</dbReference>
<evidence type="ECO:0000313" key="3">
    <source>
        <dbReference type="Proteomes" id="UP000428333"/>
    </source>
</evidence>
<dbReference type="GO" id="GO:0016740">
    <property type="term" value="F:transferase activity"/>
    <property type="evidence" value="ECO:0007669"/>
    <property type="project" value="UniProtKB-KW"/>
</dbReference>
<protein>
    <submittedName>
        <fullName evidence="2">Uncharacterized protein</fullName>
    </submittedName>
</protein>
<proteinExistence type="predicted"/>
<dbReference type="AlphaFoldDB" id="A0A6A4KVL5"/>
<dbReference type="Pfam" id="PF02458">
    <property type="entry name" value="Transferase"/>
    <property type="match status" value="1"/>
</dbReference>
<feature type="non-terminal residue" evidence="2">
    <location>
        <position position="1"/>
    </location>
</feature>
<dbReference type="EMBL" id="QEFC01003144">
    <property type="protein sequence ID" value="KAE9449680.1"/>
    <property type="molecule type" value="Genomic_DNA"/>
</dbReference>
<dbReference type="Proteomes" id="UP000428333">
    <property type="component" value="Linkage Group LG11"/>
</dbReference>
<reference evidence="2 3" key="1">
    <citation type="journal article" date="2019" name="Genome Biol. Evol.">
        <title>The Rhododendron genome and chromosomal organization provide insight into shared whole-genome duplications across the heath family (Ericaceae).</title>
        <authorList>
            <person name="Soza V.L."/>
            <person name="Lindsley D."/>
            <person name="Waalkes A."/>
            <person name="Ramage E."/>
            <person name="Patwardhan R.P."/>
            <person name="Burton J.N."/>
            <person name="Adey A."/>
            <person name="Kumar A."/>
            <person name="Qiu R."/>
            <person name="Shendure J."/>
            <person name="Hall B."/>
        </authorList>
    </citation>
    <scope>NUCLEOTIDE SEQUENCE [LARGE SCALE GENOMIC DNA]</scope>
    <source>
        <strain evidence="2">RSF 1966-606</strain>
    </source>
</reference>
<keyword evidence="3" id="KW-1185">Reference proteome</keyword>
<dbReference type="InterPro" id="IPR023213">
    <property type="entry name" value="CAT-like_dom_sf"/>
</dbReference>
<sequence>MRKSGGVLEKWAESPKLVKMGDVTSNALITSSSPRFNVYGCDFGWGKPVAVRSGLANKHDGKITVFPGAEEGSMDIEVCLLPETLEAVVHDSDSDKIQLWRSRNKKSDLNFDDFYPPKAGSIYNSRQRLQALLRRGPLGVDRDGGDSQGVELLPPMTAEQKRAVLAKERGSSILEEYLTVGEARAKGYKSRVTIGV</sequence>
<accession>A0A6A4KVL5</accession>
<evidence type="ECO:0000256" key="1">
    <source>
        <dbReference type="ARBA" id="ARBA00022679"/>
    </source>
</evidence>
<dbReference type="PANTHER" id="PTHR31896:SF43">
    <property type="entry name" value="PROTEIN ENHANCED PSEUDOMONAS SUSCEPTIBILITY 1"/>
    <property type="match status" value="1"/>
</dbReference>
<gene>
    <name evidence="2" type="ORF">C3L33_18421</name>
</gene>
<organism evidence="2 3">
    <name type="scientific">Rhododendron williamsianum</name>
    <dbReference type="NCBI Taxonomy" id="262921"/>
    <lineage>
        <taxon>Eukaryota</taxon>
        <taxon>Viridiplantae</taxon>
        <taxon>Streptophyta</taxon>
        <taxon>Embryophyta</taxon>
        <taxon>Tracheophyta</taxon>
        <taxon>Spermatophyta</taxon>
        <taxon>Magnoliopsida</taxon>
        <taxon>eudicotyledons</taxon>
        <taxon>Gunneridae</taxon>
        <taxon>Pentapetalae</taxon>
        <taxon>asterids</taxon>
        <taxon>Ericales</taxon>
        <taxon>Ericaceae</taxon>
        <taxon>Ericoideae</taxon>
        <taxon>Rhodoreae</taxon>
        <taxon>Rhododendron</taxon>
    </lineage>
</organism>
<evidence type="ECO:0000313" key="2">
    <source>
        <dbReference type="EMBL" id="KAE9449680.1"/>
    </source>
</evidence>
<dbReference type="Gene3D" id="3.30.559.10">
    <property type="entry name" value="Chloramphenicol acetyltransferase-like domain"/>
    <property type="match status" value="1"/>
</dbReference>
<comment type="caution">
    <text evidence="2">The sequence shown here is derived from an EMBL/GenBank/DDBJ whole genome shotgun (WGS) entry which is preliminary data.</text>
</comment>
<dbReference type="PANTHER" id="PTHR31896">
    <property type="entry name" value="FAMILY REGULATORY PROTEIN, PUTATIVE (AFU_ORTHOLOGUE AFUA_3G14730)-RELATED"/>
    <property type="match status" value="1"/>
</dbReference>